<dbReference type="PANTHER" id="PTHR43537:SF47">
    <property type="entry name" value="REGULATORY PROTEIN GNTR HTH"/>
    <property type="match status" value="1"/>
</dbReference>
<feature type="domain" description="HTH gntR-type" evidence="4">
    <location>
        <begin position="10"/>
        <end position="78"/>
    </location>
</feature>
<gene>
    <name evidence="5" type="ORF">G9H71_05360</name>
</gene>
<dbReference type="InterPro" id="IPR036388">
    <property type="entry name" value="WH-like_DNA-bd_sf"/>
</dbReference>
<dbReference type="InterPro" id="IPR011711">
    <property type="entry name" value="GntR_C"/>
</dbReference>
<accession>A0ABX0GRU7</accession>
<evidence type="ECO:0000313" key="6">
    <source>
        <dbReference type="Proteomes" id="UP000800981"/>
    </source>
</evidence>
<dbReference type="InterPro" id="IPR000524">
    <property type="entry name" value="Tscrpt_reg_HTH_GntR"/>
</dbReference>
<evidence type="ECO:0000256" key="1">
    <source>
        <dbReference type="ARBA" id="ARBA00023015"/>
    </source>
</evidence>
<dbReference type="SUPFAM" id="SSF46785">
    <property type="entry name" value="Winged helix' DNA-binding domain"/>
    <property type="match status" value="1"/>
</dbReference>
<dbReference type="Gene3D" id="1.10.10.10">
    <property type="entry name" value="Winged helix-like DNA-binding domain superfamily/Winged helix DNA-binding domain"/>
    <property type="match status" value="1"/>
</dbReference>
<evidence type="ECO:0000313" key="5">
    <source>
        <dbReference type="EMBL" id="NHC13208.1"/>
    </source>
</evidence>
<dbReference type="SMART" id="SM00345">
    <property type="entry name" value="HTH_GNTR"/>
    <property type="match status" value="1"/>
</dbReference>
<dbReference type="EMBL" id="JAANNP010000002">
    <property type="protein sequence ID" value="NHC13208.1"/>
    <property type="molecule type" value="Genomic_DNA"/>
</dbReference>
<keyword evidence="3" id="KW-0804">Transcription</keyword>
<dbReference type="Gene3D" id="1.20.120.530">
    <property type="entry name" value="GntR ligand-binding domain-like"/>
    <property type="match status" value="1"/>
</dbReference>
<dbReference type="InterPro" id="IPR008920">
    <property type="entry name" value="TF_FadR/GntR_C"/>
</dbReference>
<keyword evidence="2" id="KW-0238">DNA-binding</keyword>
<evidence type="ECO:0000259" key="4">
    <source>
        <dbReference type="PROSITE" id="PS50949"/>
    </source>
</evidence>
<dbReference type="PRINTS" id="PR00035">
    <property type="entry name" value="HTHGNTR"/>
</dbReference>
<dbReference type="Proteomes" id="UP000800981">
    <property type="component" value="Unassembled WGS sequence"/>
</dbReference>
<dbReference type="PANTHER" id="PTHR43537">
    <property type="entry name" value="TRANSCRIPTIONAL REGULATOR, GNTR FAMILY"/>
    <property type="match status" value="1"/>
</dbReference>
<dbReference type="Pfam" id="PF00392">
    <property type="entry name" value="GntR"/>
    <property type="match status" value="1"/>
</dbReference>
<dbReference type="SUPFAM" id="SSF48008">
    <property type="entry name" value="GntR ligand-binding domain-like"/>
    <property type="match status" value="1"/>
</dbReference>
<keyword evidence="1" id="KW-0805">Transcription regulation</keyword>
<dbReference type="PROSITE" id="PS50949">
    <property type="entry name" value="HTH_GNTR"/>
    <property type="match status" value="1"/>
</dbReference>
<protein>
    <submittedName>
        <fullName evidence="5">FadR family transcriptional regulator</fullName>
    </submittedName>
</protein>
<dbReference type="CDD" id="cd07377">
    <property type="entry name" value="WHTH_GntR"/>
    <property type="match status" value="1"/>
</dbReference>
<dbReference type="SMART" id="SM00895">
    <property type="entry name" value="FCD"/>
    <property type="match status" value="1"/>
</dbReference>
<name>A0ABX0GRU7_9ACTN</name>
<dbReference type="RefSeq" id="WP_166279281.1">
    <property type="nucleotide sequence ID" value="NZ_JAANNP010000002.1"/>
</dbReference>
<dbReference type="Pfam" id="PF07729">
    <property type="entry name" value="FCD"/>
    <property type="match status" value="1"/>
</dbReference>
<sequence length="229" mass="24260">MSLVAPQRSAPLSAQVADQLRALIADGSWPLGSRIPAEHRLTEQLGVSRGTVREALRALVHTGLLEARPGDGTYVRADSELRVSLGRRVAAGDLRDAFEVRALLERAGARHAAERATADDIAHLRALLDARHEAKTAGALERFAEADFAFHRAVVAAGGNVLLTELYEYLTSPITRTISESAALHEDGGVHARHSELLDAVAGHDPDAAEACAAALLAEGQAALPTPDR</sequence>
<comment type="caution">
    <text evidence="5">The sequence shown here is derived from an EMBL/GenBank/DDBJ whole genome shotgun (WGS) entry which is preliminary data.</text>
</comment>
<evidence type="ECO:0000256" key="3">
    <source>
        <dbReference type="ARBA" id="ARBA00023163"/>
    </source>
</evidence>
<keyword evidence="6" id="KW-1185">Reference proteome</keyword>
<reference evidence="5 6" key="1">
    <citation type="submission" date="2020-03" db="EMBL/GenBank/DDBJ databases">
        <title>Two novel Motilibacter sp.</title>
        <authorList>
            <person name="Liu S."/>
        </authorList>
    </citation>
    <scope>NUCLEOTIDE SEQUENCE [LARGE SCALE GENOMIC DNA]</scope>
    <source>
        <strain evidence="5 6">E257</strain>
    </source>
</reference>
<dbReference type="InterPro" id="IPR036390">
    <property type="entry name" value="WH_DNA-bd_sf"/>
</dbReference>
<proteinExistence type="predicted"/>
<evidence type="ECO:0000256" key="2">
    <source>
        <dbReference type="ARBA" id="ARBA00023125"/>
    </source>
</evidence>
<organism evidence="5 6">
    <name type="scientific">Motilibacter deserti</name>
    <dbReference type="NCBI Taxonomy" id="2714956"/>
    <lineage>
        <taxon>Bacteria</taxon>
        <taxon>Bacillati</taxon>
        <taxon>Actinomycetota</taxon>
        <taxon>Actinomycetes</taxon>
        <taxon>Motilibacterales</taxon>
        <taxon>Motilibacteraceae</taxon>
        <taxon>Motilibacter</taxon>
    </lineage>
</organism>